<feature type="domain" description="EF-hand" evidence="14">
    <location>
        <begin position="163"/>
        <end position="198"/>
    </location>
</feature>
<dbReference type="SMART" id="SM00054">
    <property type="entry name" value="EFh"/>
    <property type="match status" value="3"/>
</dbReference>
<dbReference type="Gene3D" id="1.10.150.50">
    <property type="entry name" value="Transcription Factor, Ets-1"/>
    <property type="match status" value="1"/>
</dbReference>
<dbReference type="PROSITE" id="PS50011">
    <property type="entry name" value="PROTEIN_KINASE_DOM"/>
    <property type="match status" value="1"/>
</dbReference>
<feature type="compositionally biased region" description="Acidic residues" evidence="10">
    <location>
        <begin position="657"/>
        <end position="692"/>
    </location>
</feature>
<dbReference type="InterPro" id="IPR002048">
    <property type="entry name" value="EF_hand_dom"/>
</dbReference>
<keyword evidence="7 9" id="KW-0067">ATP-binding</keyword>
<dbReference type="KEGG" id="psoj:PHYSODRAFT_353272"/>
<dbReference type="EMBL" id="JH159154">
    <property type="protein sequence ID" value="EGZ18169.1"/>
    <property type="molecule type" value="Genomic_DNA"/>
</dbReference>
<feature type="domain" description="EF-hand" evidence="14">
    <location>
        <begin position="119"/>
        <end position="154"/>
    </location>
</feature>
<keyword evidence="17" id="KW-1185">Reference proteome</keyword>
<dbReference type="PROSITE" id="PS00107">
    <property type="entry name" value="PROTEIN_KINASE_ATP"/>
    <property type="match status" value="1"/>
</dbReference>
<evidence type="ECO:0000256" key="1">
    <source>
        <dbReference type="ARBA" id="ARBA00005843"/>
    </source>
</evidence>
<dbReference type="PROSITE" id="PS50003">
    <property type="entry name" value="PH_DOMAIN"/>
    <property type="match status" value="1"/>
</dbReference>
<dbReference type="RefSeq" id="XP_009539756.1">
    <property type="nucleotide sequence ID" value="XM_009541461.1"/>
</dbReference>
<dbReference type="PROSITE" id="PS50222">
    <property type="entry name" value="EF_HAND_2"/>
    <property type="match status" value="3"/>
</dbReference>
<dbReference type="InterPro" id="IPR001660">
    <property type="entry name" value="SAM"/>
</dbReference>
<accession>G4ZIV5</accession>
<evidence type="ECO:0000256" key="3">
    <source>
        <dbReference type="ARBA" id="ARBA00022679"/>
    </source>
</evidence>
<feature type="domain" description="Protein kinase" evidence="12">
    <location>
        <begin position="360"/>
        <end position="632"/>
    </location>
</feature>
<dbReference type="GeneID" id="20649214"/>
<feature type="domain" description="SAM" evidence="13">
    <location>
        <begin position="939"/>
        <end position="1005"/>
    </location>
</feature>
<proteinExistence type="inferred from homology"/>
<evidence type="ECO:0000256" key="10">
    <source>
        <dbReference type="SAM" id="MobiDB-lite"/>
    </source>
</evidence>
<dbReference type="CDD" id="cd00051">
    <property type="entry name" value="EFh"/>
    <property type="match status" value="2"/>
</dbReference>
<keyword evidence="2" id="KW-0723">Serine/threonine-protein kinase</keyword>
<evidence type="ECO:0000256" key="8">
    <source>
        <dbReference type="ARBA" id="ARBA00024334"/>
    </source>
</evidence>
<dbReference type="PROSITE" id="PS50105">
    <property type="entry name" value="SAM_DOMAIN"/>
    <property type="match status" value="1"/>
</dbReference>
<dbReference type="SMART" id="SM00454">
    <property type="entry name" value="SAM"/>
    <property type="match status" value="1"/>
</dbReference>
<dbReference type="Pfam" id="PF00036">
    <property type="entry name" value="EF-hand_1"/>
    <property type="match status" value="1"/>
</dbReference>
<dbReference type="GO" id="GO:0004674">
    <property type="term" value="F:protein serine/threonine kinase activity"/>
    <property type="evidence" value="ECO:0007669"/>
    <property type="project" value="UniProtKB-KW"/>
</dbReference>
<dbReference type="InterPro" id="IPR008271">
    <property type="entry name" value="Ser/Thr_kinase_AS"/>
</dbReference>
<dbReference type="SMART" id="SM00233">
    <property type="entry name" value="PH"/>
    <property type="match status" value="1"/>
</dbReference>
<keyword evidence="6" id="KW-0106">Calcium</keyword>
<dbReference type="PANTHER" id="PTHR46485:SF5">
    <property type="entry name" value="CENTER DIVIDER, ISOFORM A"/>
    <property type="match status" value="1"/>
</dbReference>
<feature type="region of interest" description="Disordered" evidence="10">
    <location>
        <begin position="1"/>
        <end position="20"/>
    </location>
</feature>
<dbReference type="SUPFAM" id="SSF47769">
    <property type="entry name" value="SAM/Pointed domain"/>
    <property type="match status" value="1"/>
</dbReference>
<keyword evidence="4 9" id="KW-0547">Nucleotide-binding</keyword>
<feature type="compositionally biased region" description="Low complexity" evidence="10">
    <location>
        <begin position="866"/>
        <end position="898"/>
    </location>
</feature>
<dbReference type="InterPro" id="IPR011009">
    <property type="entry name" value="Kinase-like_dom_sf"/>
</dbReference>
<dbReference type="InterPro" id="IPR017441">
    <property type="entry name" value="Protein_kinase_ATP_BS"/>
</dbReference>
<dbReference type="SUPFAM" id="SSF47473">
    <property type="entry name" value="EF-hand"/>
    <property type="match status" value="1"/>
</dbReference>
<evidence type="ECO:0000259" key="12">
    <source>
        <dbReference type="PROSITE" id="PS50011"/>
    </source>
</evidence>
<dbReference type="PROSITE" id="PS00108">
    <property type="entry name" value="PROTEIN_KINASE_ST"/>
    <property type="match status" value="1"/>
</dbReference>
<dbReference type="InterPro" id="IPR011993">
    <property type="entry name" value="PH-like_dom_sf"/>
</dbReference>
<evidence type="ECO:0000256" key="4">
    <source>
        <dbReference type="ARBA" id="ARBA00022741"/>
    </source>
</evidence>
<reference evidence="16" key="2">
    <citation type="submission" date="2011-09" db="EMBL/GenBank/DDBJ databases">
        <authorList>
            <consortium name="US DOE Joint Genome Institute (JGI-PGF)"/>
            <person name="Aerts A."/>
            <person name="Grimwood J."/>
            <person name="Schmutz J."/>
            <person name="Lucas S."/>
            <person name="Hammon N."/>
            <person name="Glavina del Rio T."/>
            <person name="Dalin E."/>
            <person name="Tice H."/>
            <person name="Pitluck S."/>
            <person name="Dehal P."/>
            <person name="Chapman J."/>
            <person name="Putman N.H."/>
            <person name="Salamov A.A."/>
            <person name="Terry A."/>
            <person name="Rokhsar D.S."/>
            <person name="Boore J.L."/>
            <person name="Tripathy S."/>
            <person name="Tyler B.M."/>
            <person name="Grigoriev I.V."/>
        </authorList>
    </citation>
    <scope>NUCLEOTIDE SEQUENCE</scope>
    <source>
        <strain evidence="16">P6497</strain>
    </source>
</reference>
<feature type="region of interest" description="Disordered" evidence="10">
    <location>
        <begin position="254"/>
        <end position="275"/>
    </location>
</feature>
<evidence type="ECO:0000313" key="17">
    <source>
        <dbReference type="Proteomes" id="UP000002640"/>
    </source>
</evidence>
<evidence type="ECO:0000259" key="11">
    <source>
        <dbReference type="PROSITE" id="PS50003"/>
    </source>
</evidence>
<dbReference type="RefSeq" id="XP_009527227.1">
    <property type="nucleotide sequence ID" value="XM_009528932.1"/>
</dbReference>
<comment type="similarity">
    <text evidence="8">Belongs to the protein kinase superfamily. Ser/Thr protein kinase family. CDPK subfamily.</text>
</comment>
<dbReference type="InterPro" id="IPR018247">
    <property type="entry name" value="EF_Hand_1_Ca_BS"/>
</dbReference>
<dbReference type="Gene3D" id="1.10.238.10">
    <property type="entry name" value="EF-hand"/>
    <property type="match status" value="1"/>
</dbReference>
<feature type="domain" description="PH" evidence="11">
    <location>
        <begin position="743"/>
        <end position="853"/>
    </location>
</feature>
<dbReference type="Pfam" id="PF13499">
    <property type="entry name" value="EF-hand_7"/>
    <property type="match status" value="1"/>
</dbReference>
<dbReference type="STRING" id="1094619.G4ZIV5"/>
<evidence type="ECO:0000313" key="16">
    <source>
        <dbReference type="EMBL" id="EGZ18169.1"/>
    </source>
</evidence>
<dbReference type="InterPro" id="IPR013761">
    <property type="entry name" value="SAM/pointed_sf"/>
</dbReference>
<feature type="domain" description="EF-hand" evidence="14">
    <location>
        <begin position="82"/>
        <end position="117"/>
    </location>
</feature>
<evidence type="ECO:0000256" key="2">
    <source>
        <dbReference type="ARBA" id="ARBA00022527"/>
    </source>
</evidence>
<gene>
    <name evidence="16" type="ORF">PHYSODRAFT_351317</name>
    <name evidence="15" type="ORF">PHYSODRAFT_353272</name>
</gene>
<dbReference type="PANTHER" id="PTHR46485">
    <property type="entry name" value="LIM DOMAIN KINASE 1"/>
    <property type="match status" value="1"/>
</dbReference>
<organism evidence="17">
    <name type="scientific">Phytophthora sojae (strain P6497)</name>
    <name type="common">Soybean stem and root rot agent</name>
    <name type="synonym">Phytophthora megasperma f. sp. glycines</name>
    <dbReference type="NCBI Taxonomy" id="1094619"/>
    <lineage>
        <taxon>Eukaryota</taxon>
        <taxon>Sar</taxon>
        <taxon>Stramenopiles</taxon>
        <taxon>Oomycota</taxon>
        <taxon>Peronosporomycetes</taxon>
        <taxon>Peronosporales</taxon>
        <taxon>Peronosporaceae</taxon>
        <taxon>Phytophthora</taxon>
    </lineage>
</organism>
<keyword evidence="3" id="KW-0808">Transferase</keyword>
<dbReference type="KEGG" id="psoj:PHYSODRAFT_351317"/>
<evidence type="ECO:0000256" key="6">
    <source>
        <dbReference type="ARBA" id="ARBA00022837"/>
    </source>
</evidence>
<dbReference type="SUPFAM" id="SSF50729">
    <property type="entry name" value="PH domain-like"/>
    <property type="match status" value="1"/>
</dbReference>
<sequence length="1008" mass="113490">MGAAASTARDSLGAGAADGGSGPPLTCKLSDDQVAAFASSSNLTPDEVIALHVHYDLISSAKRDDGLIDRSEFQTALGFTVKESLYVDRIFQLFDTNNDNFISFDEFLQSVSVLSSKGGTAEKIKFSFDILDFDRDGKLSTQELLSMLEACIQENGINIPSECLATIVAKTMEDVDLDKDGFISFDEFRVMTEANLQMLNHVTFNVSAIIAEYMPALRTLELKAATSSSSSAMLGRCLAATFCVNETGAVTDRRRALPSSLEHPQQSRSAMSGNQRQTLLAGEYAQRRPLPHKSPLAAFKSQLEAQQPPPAPLDAQLHQEQQEQQQQEQEPEQPERQQPEWPEQEGVDAKLLFEVEPAAVKIGREIGKGAFSIVYAGDYSGQHVAVKCQPKDAEGNIPAFVLREVQVLRQLRHQRLLQFAGAADNVRAKQVWILSEYLNNGDVDLLLKAIRSGKKPHIGWHRMVRIALDAAQGIEFLQQRHIVHRDIKSSNILLDDQHRAKLCDFGFAVEIKPVEVTTHETDASKQRRKSYCGTDAYMAPEMFLDEDYDQSVDIFSFGVVMMEMLCCRVANADGFLMRLPQYKFQVLLPEFRDALPASCPPALSTLAEKCVSFEPSERPNIGVIVRTLEDVLKQTNSSLHDNVELVPFTPDEREPQIEEDDDAYYGENDEDDDDGEDYGEEEEEEEEEEEDTSYSLQANGRHNTMGMDSDEDDRNVHSQVVDDPFLDDESVDSDVLAQPASPAPYHEGVILKRSRRGKRSWVEKWFIADHDQLHYTDVPPRWKQQQQQNAEWRCTLPPISSLSLRECRIWKTMEMPELRFNVIDSNWKIKRELQAVSKRDLELWMELINQGIDYANELYAREHDLPNNSTTGTSASSSNASRPSRNKSKQQSQGQASSTPQEQRPKAKSDADAPRKIRRRSSATAKFEEPPELPETDEDRADEVYLWLKQIGFQRYTPMLKAKGFDSLDFIRETGIEMEDLNFVGIKEPVARKAIRSAARTLRGDDDD</sequence>
<dbReference type="InterPro" id="IPR050940">
    <property type="entry name" value="Actin_reg-Ser/Thr_kinase"/>
</dbReference>
<dbReference type="Gene3D" id="3.30.200.20">
    <property type="entry name" value="Phosphorylase Kinase, domain 1"/>
    <property type="match status" value="1"/>
</dbReference>
<dbReference type="InterPro" id="IPR001245">
    <property type="entry name" value="Ser-Thr/Tyr_kinase_cat_dom"/>
</dbReference>
<name>G4ZIV5_PHYSP</name>
<dbReference type="GeneID" id="20649336"/>
<dbReference type="SUPFAM" id="SSF56112">
    <property type="entry name" value="Protein kinase-like (PK-like)"/>
    <property type="match status" value="1"/>
</dbReference>
<dbReference type="GO" id="GO:0005524">
    <property type="term" value="F:ATP binding"/>
    <property type="evidence" value="ECO:0007669"/>
    <property type="project" value="UniProtKB-UniRule"/>
</dbReference>
<dbReference type="SMART" id="SM00220">
    <property type="entry name" value="S_TKc"/>
    <property type="match status" value="1"/>
</dbReference>
<evidence type="ECO:0000256" key="9">
    <source>
        <dbReference type="PROSITE-ProRule" id="PRU10141"/>
    </source>
</evidence>
<dbReference type="SMR" id="G4ZIV5"/>
<feature type="region of interest" description="Disordered" evidence="10">
    <location>
        <begin position="303"/>
        <end position="344"/>
    </location>
</feature>
<dbReference type="Proteomes" id="UP000002640">
    <property type="component" value="Unassembled WGS sequence"/>
</dbReference>
<dbReference type="AlphaFoldDB" id="G4ZIV5"/>
<feature type="compositionally biased region" description="Basic and acidic residues" evidence="10">
    <location>
        <begin position="903"/>
        <end position="915"/>
    </location>
</feature>
<evidence type="ECO:0000256" key="7">
    <source>
        <dbReference type="ARBA" id="ARBA00022840"/>
    </source>
</evidence>
<dbReference type="GO" id="GO:0005509">
    <property type="term" value="F:calcium ion binding"/>
    <property type="evidence" value="ECO:0007669"/>
    <property type="project" value="InterPro"/>
</dbReference>
<dbReference type="Gene3D" id="2.30.29.30">
    <property type="entry name" value="Pleckstrin-homology domain (PH domain)/Phosphotyrosine-binding domain (PTB)"/>
    <property type="match status" value="1"/>
</dbReference>
<evidence type="ECO:0000259" key="13">
    <source>
        <dbReference type="PROSITE" id="PS50105"/>
    </source>
</evidence>
<keyword evidence="5" id="KW-0418">Kinase</keyword>
<dbReference type="EMBL" id="JH159174">
    <property type="protein sequence ID" value="EGZ04780.1"/>
    <property type="molecule type" value="Genomic_DNA"/>
</dbReference>
<dbReference type="InterPro" id="IPR011992">
    <property type="entry name" value="EF-hand-dom_pair"/>
</dbReference>
<dbReference type="Gene3D" id="1.10.510.10">
    <property type="entry name" value="Transferase(Phosphotransferase) domain 1"/>
    <property type="match status" value="1"/>
</dbReference>
<feature type="region of interest" description="Disordered" evidence="10">
    <location>
        <begin position="865"/>
        <end position="937"/>
    </location>
</feature>
<dbReference type="InterPro" id="IPR001849">
    <property type="entry name" value="PH_domain"/>
</dbReference>
<dbReference type="PROSITE" id="PS00018">
    <property type="entry name" value="EF_HAND_1"/>
    <property type="match status" value="3"/>
</dbReference>
<protein>
    <submittedName>
        <fullName evidence="16">Uncharacterized protein</fullName>
    </submittedName>
</protein>
<reference evidence="16 17" key="1">
    <citation type="journal article" date="2006" name="Science">
        <title>Phytophthora genome sequences uncover evolutionary origins and mechanisms of pathogenesis.</title>
        <authorList>
            <person name="Tyler B.M."/>
            <person name="Tripathy S."/>
            <person name="Zhang X."/>
            <person name="Dehal P."/>
            <person name="Jiang R.H."/>
            <person name="Aerts A."/>
            <person name="Arredondo F.D."/>
            <person name="Baxter L."/>
            <person name="Bensasson D."/>
            <person name="Beynon J.L."/>
            <person name="Chapman J."/>
            <person name="Damasceno C.M."/>
            <person name="Dorrance A.E."/>
            <person name="Dou D."/>
            <person name="Dickerman A.W."/>
            <person name="Dubchak I.L."/>
            <person name="Garbelotto M."/>
            <person name="Gijzen M."/>
            <person name="Gordon S.G."/>
            <person name="Govers F."/>
            <person name="Grunwald N.J."/>
            <person name="Huang W."/>
            <person name="Ivors K.L."/>
            <person name="Jones R.W."/>
            <person name="Kamoun S."/>
            <person name="Krampis K."/>
            <person name="Lamour K.H."/>
            <person name="Lee M.K."/>
            <person name="McDonald W.H."/>
            <person name="Medina M."/>
            <person name="Meijer H.J."/>
            <person name="Nordberg E.K."/>
            <person name="Maclean D.J."/>
            <person name="Ospina-Giraldo M.D."/>
            <person name="Morris P.F."/>
            <person name="Phuntumart V."/>
            <person name="Putnam N.H."/>
            <person name="Rash S."/>
            <person name="Rose J.K."/>
            <person name="Sakihama Y."/>
            <person name="Salamov A.A."/>
            <person name="Savidor A."/>
            <person name="Scheuring C.F."/>
            <person name="Smith B.M."/>
            <person name="Sobral B.W."/>
            <person name="Terry A."/>
            <person name="Torto-Alalibo T.A."/>
            <person name="Win J."/>
            <person name="Xu Z."/>
            <person name="Zhang H."/>
            <person name="Grigoriev I.V."/>
            <person name="Rokhsar D.S."/>
            <person name="Boore J.L."/>
        </authorList>
    </citation>
    <scope>NUCLEOTIDE SEQUENCE [LARGE SCALE GENOMIC DNA]</scope>
    <source>
        <strain evidence="16 17">P6497</strain>
    </source>
</reference>
<dbReference type="Pfam" id="PF07714">
    <property type="entry name" value="PK_Tyr_Ser-Thr"/>
    <property type="match status" value="1"/>
</dbReference>
<evidence type="ECO:0000313" key="15">
    <source>
        <dbReference type="EMBL" id="EGZ04780.1"/>
    </source>
</evidence>
<dbReference type="Pfam" id="PF00536">
    <property type="entry name" value="SAM_1"/>
    <property type="match status" value="1"/>
</dbReference>
<feature type="region of interest" description="Disordered" evidence="10">
    <location>
        <begin position="642"/>
        <end position="715"/>
    </location>
</feature>
<feature type="binding site" evidence="9">
    <location>
        <position position="387"/>
    </location>
    <ligand>
        <name>ATP</name>
        <dbReference type="ChEBI" id="CHEBI:30616"/>
    </ligand>
</feature>
<feature type="compositionally biased region" description="Polar residues" evidence="10">
    <location>
        <begin position="693"/>
        <end position="702"/>
    </location>
</feature>
<dbReference type="InParanoid" id="G4ZIV5"/>
<comment type="similarity">
    <text evidence="1">Belongs to the protein kinase superfamily. TKL Ser/Thr protein kinase family.</text>
</comment>
<evidence type="ECO:0000259" key="14">
    <source>
        <dbReference type="PROSITE" id="PS50222"/>
    </source>
</evidence>
<feature type="compositionally biased region" description="Polar residues" evidence="10">
    <location>
        <begin position="262"/>
        <end position="275"/>
    </location>
</feature>
<evidence type="ECO:0000256" key="5">
    <source>
        <dbReference type="ARBA" id="ARBA00022777"/>
    </source>
</evidence>
<dbReference type="InterPro" id="IPR000719">
    <property type="entry name" value="Prot_kinase_dom"/>
</dbReference>